<dbReference type="InterPro" id="IPR001025">
    <property type="entry name" value="BAH_dom"/>
</dbReference>
<dbReference type="PROSITE" id="PS51038">
    <property type="entry name" value="BAH"/>
    <property type="match status" value="1"/>
</dbReference>
<organism evidence="2 3">
    <name type="scientific">Gloeophyllum trabeum (strain ATCC 11539 / FP-39264 / Madison 617)</name>
    <name type="common">Brown rot fungus</name>
    <dbReference type="NCBI Taxonomy" id="670483"/>
    <lineage>
        <taxon>Eukaryota</taxon>
        <taxon>Fungi</taxon>
        <taxon>Dikarya</taxon>
        <taxon>Basidiomycota</taxon>
        <taxon>Agaricomycotina</taxon>
        <taxon>Agaricomycetes</taxon>
        <taxon>Gloeophyllales</taxon>
        <taxon>Gloeophyllaceae</taxon>
        <taxon>Gloeophyllum</taxon>
    </lineage>
</organism>
<accession>S7RCS3</accession>
<dbReference type="KEGG" id="gtr:GLOTRDRAFT_134163"/>
<dbReference type="EMBL" id="KB469327">
    <property type="protein sequence ID" value="EPQ50204.1"/>
    <property type="molecule type" value="Genomic_DNA"/>
</dbReference>
<dbReference type="RefSeq" id="XP_007871343.1">
    <property type="nucleotide sequence ID" value="XM_007873152.1"/>
</dbReference>
<name>S7RCS3_GLOTA</name>
<protein>
    <recommendedName>
        <fullName evidence="1">BAH domain-containing protein</fullName>
    </recommendedName>
</protein>
<dbReference type="AlphaFoldDB" id="S7RCS3"/>
<dbReference type="eggNOG" id="ENOG502SYT0">
    <property type="taxonomic scope" value="Eukaryota"/>
</dbReference>
<dbReference type="PANTHER" id="PTHR46364">
    <property type="entry name" value="OS08G0421900 PROTEIN"/>
    <property type="match status" value="1"/>
</dbReference>
<evidence type="ECO:0000313" key="3">
    <source>
        <dbReference type="Proteomes" id="UP000030669"/>
    </source>
</evidence>
<evidence type="ECO:0000259" key="1">
    <source>
        <dbReference type="PROSITE" id="PS51038"/>
    </source>
</evidence>
<sequence>MSRRSTPSKKAVLALQNTKRKFVKLGSPKASTLLGDVSDPTKNRTIKVGDCVYVMPPGEKPGTSLEGFKYWKAQVREIRGDGEKEQFLVHWFYTEEHARLESNLSILPTEEDQEEILDRLGQNELLSSDHEQIISSQTIEDIVPIVSFDDKGPSNSENISPQDYFMRFRLVTKEGRPHFLGVTKHCTCQKVYDPDQTVQRFCPSCVRWFDQACMVKSKAGPMVPFEEGQEETPAEEVKRFLKSPITRGYSGGHHLYWGIVGTGRVLNQVATVIKGPFDGEFPDWKSTLPKGFLQEMEALQAMPGYICPWCEAVI</sequence>
<dbReference type="InterPro" id="IPR043151">
    <property type="entry name" value="BAH_sf"/>
</dbReference>
<evidence type="ECO:0000313" key="2">
    <source>
        <dbReference type="EMBL" id="EPQ50204.1"/>
    </source>
</evidence>
<keyword evidence="3" id="KW-1185">Reference proteome</keyword>
<dbReference type="Proteomes" id="UP000030669">
    <property type="component" value="Unassembled WGS sequence"/>
</dbReference>
<gene>
    <name evidence="2" type="ORF">GLOTRDRAFT_134163</name>
</gene>
<dbReference type="STRING" id="670483.S7RCS3"/>
<dbReference type="GO" id="GO:0003682">
    <property type="term" value="F:chromatin binding"/>
    <property type="evidence" value="ECO:0007669"/>
    <property type="project" value="InterPro"/>
</dbReference>
<dbReference type="GeneID" id="19302940"/>
<feature type="domain" description="BAH" evidence="1">
    <location>
        <begin position="44"/>
        <end position="181"/>
    </location>
</feature>
<dbReference type="HOGENOM" id="CLU_937067_0_0_1"/>
<proteinExistence type="predicted"/>
<dbReference type="OrthoDB" id="3005038at2759"/>
<reference evidence="2 3" key="1">
    <citation type="journal article" date="2012" name="Science">
        <title>The Paleozoic origin of enzymatic lignin decomposition reconstructed from 31 fungal genomes.</title>
        <authorList>
            <person name="Floudas D."/>
            <person name="Binder M."/>
            <person name="Riley R."/>
            <person name="Barry K."/>
            <person name="Blanchette R.A."/>
            <person name="Henrissat B."/>
            <person name="Martinez A.T."/>
            <person name="Otillar R."/>
            <person name="Spatafora J.W."/>
            <person name="Yadav J.S."/>
            <person name="Aerts A."/>
            <person name="Benoit I."/>
            <person name="Boyd A."/>
            <person name="Carlson A."/>
            <person name="Copeland A."/>
            <person name="Coutinho P.M."/>
            <person name="de Vries R.P."/>
            <person name="Ferreira P."/>
            <person name="Findley K."/>
            <person name="Foster B."/>
            <person name="Gaskell J."/>
            <person name="Glotzer D."/>
            <person name="Gorecki P."/>
            <person name="Heitman J."/>
            <person name="Hesse C."/>
            <person name="Hori C."/>
            <person name="Igarashi K."/>
            <person name="Jurgens J.A."/>
            <person name="Kallen N."/>
            <person name="Kersten P."/>
            <person name="Kohler A."/>
            <person name="Kuees U."/>
            <person name="Kumar T.K.A."/>
            <person name="Kuo A."/>
            <person name="LaButti K."/>
            <person name="Larrondo L.F."/>
            <person name="Lindquist E."/>
            <person name="Ling A."/>
            <person name="Lombard V."/>
            <person name="Lucas S."/>
            <person name="Lundell T."/>
            <person name="Martin R."/>
            <person name="McLaughlin D.J."/>
            <person name="Morgenstern I."/>
            <person name="Morin E."/>
            <person name="Murat C."/>
            <person name="Nagy L.G."/>
            <person name="Nolan M."/>
            <person name="Ohm R.A."/>
            <person name="Patyshakuliyeva A."/>
            <person name="Rokas A."/>
            <person name="Ruiz-Duenas F.J."/>
            <person name="Sabat G."/>
            <person name="Salamov A."/>
            <person name="Samejima M."/>
            <person name="Schmutz J."/>
            <person name="Slot J.C."/>
            <person name="St John F."/>
            <person name="Stenlid J."/>
            <person name="Sun H."/>
            <person name="Sun S."/>
            <person name="Syed K."/>
            <person name="Tsang A."/>
            <person name="Wiebenga A."/>
            <person name="Young D."/>
            <person name="Pisabarro A."/>
            <person name="Eastwood D.C."/>
            <person name="Martin F."/>
            <person name="Cullen D."/>
            <person name="Grigoriev I.V."/>
            <person name="Hibbett D.S."/>
        </authorList>
    </citation>
    <scope>NUCLEOTIDE SEQUENCE [LARGE SCALE GENOMIC DNA]</scope>
    <source>
        <strain evidence="2 3">ATCC 11539</strain>
    </source>
</reference>
<dbReference type="Gene3D" id="2.30.30.490">
    <property type="match status" value="1"/>
</dbReference>